<dbReference type="SUPFAM" id="SSF160964">
    <property type="entry name" value="MalF N-terminal region-like"/>
    <property type="match status" value="1"/>
</dbReference>
<dbReference type="PROSITE" id="PS50928">
    <property type="entry name" value="ABC_TM1"/>
    <property type="match status" value="1"/>
</dbReference>
<accession>A0A0B9G084</accession>
<evidence type="ECO:0000256" key="7">
    <source>
        <dbReference type="RuleBase" id="RU363032"/>
    </source>
</evidence>
<dbReference type="PANTHER" id="PTHR30193:SF37">
    <property type="entry name" value="INNER MEMBRANE ABC TRANSPORTER PERMEASE PROTEIN YCJO"/>
    <property type="match status" value="1"/>
</dbReference>
<keyword evidence="6 7" id="KW-0472">Membrane</keyword>
<evidence type="ECO:0000256" key="4">
    <source>
        <dbReference type="ARBA" id="ARBA00022692"/>
    </source>
</evidence>
<reference evidence="9 10" key="1">
    <citation type="submission" date="2014-12" db="EMBL/GenBank/DDBJ databases">
        <title>Genome sequencing of Photobacterium gaetbulicola AD005a.</title>
        <authorList>
            <person name="Adrian T.G.S."/>
            <person name="Chan K.G."/>
        </authorList>
    </citation>
    <scope>NUCLEOTIDE SEQUENCE [LARGE SCALE GENOMIC DNA]</scope>
    <source>
        <strain evidence="9 10">AD005a</strain>
    </source>
</reference>
<dbReference type="EMBL" id="JWLZ01000186">
    <property type="protein sequence ID" value="KHT62014.1"/>
    <property type="molecule type" value="Genomic_DNA"/>
</dbReference>
<dbReference type="Proteomes" id="UP000031278">
    <property type="component" value="Unassembled WGS sequence"/>
</dbReference>
<proteinExistence type="inferred from homology"/>
<comment type="subcellular location">
    <subcellularLocation>
        <location evidence="1 7">Cell membrane</location>
        <topology evidence="1 7">Multi-pass membrane protein</topology>
    </subcellularLocation>
</comment>
<evidence type="ECO:0000256" key="6">
    <source>
        <dbReference type="ARBA" id="ARBA00023136"/>
    </source>
</evidence>
<evidence type="ECO:0000313" key="10">
    <source>
        <dbReference type="Proteomes" id="UP000031278"/>
    </source>
</evidence>
<feature type="transmembrane region" description="Helical" evidence="7">
    <location>
        <begin position="398"/>
        <end position="423"/>
    </location>
</feature>
<feature type="transmembrane region" description="Helical" evidence="7">
    <location>
        <begin position="205"/>
        <end position="230"/>
    </location>
</feature>
<name>A0A0B9G084_9GAMM</name>
<dbReference type="CDD" id="cd06261">
    <property type="entry name" value="TM_PBP2"/>
    <property type="match status" value="1"/>
</dbReference>
<feature type="transmembrane region" description="Helical" evidence="7">
    <location>
        <begin position="345"/>
        <end position="367"/>
    </location>
</feature>
<dbReference type="SUPFAM" id="SSF161098">
    <property type="entry name" value="MetI-like"/>
    <property type="match status" value="1"/>
</dbReference>
<keyword evidence="3" id="KW-1003">Cell membrane</keyword>
<comment type="similarity">
    <text evidence="7">Belongs to the binding-protein-dependent transport system permease family.</text>
</comment>
<dbReference type="InterPro" id="IPR051393">
    <property type="entry name" value="ABC_transporter_permease"/>
</dbReference>
<keyword evidence="2 7" id="KW-0813">Transport</keyword>
<feature type="domain" description="ABC transmembrane type-1" evidence="8">
    <location>
        <begin position="200"/>
        <end position="419"/>
    </location>
</feature>
<evidence type="ECO:0000313" key="9">
    <source>
        <dbReference type="EMBL" id="KHT62014.1"/>
    </source>
</evidence>
<dbReference type="PANTHER" id="PTHR30193">
    <property type="entry name" value="ABC TRANSPORTER PERMEASE PROTEIN"/>
    <property type="match status" value="1"/>
</dbReference>
<evidence type="ECO:0000256" key="3">
    <source>
        <dbReference type="ARBA" id="ARBA00022475"/>
    </source>
</evidence>
<keyword evidence="5 7" id="KW-1133">Transmembrane helix</keyword>
<dbReference type="RefSeq" id="WP_039466308.1">
    <property type="nucleotide sequence ID" value="NZ_JWLZ01000186.1"/>
</dbReference>
<keyword evidence="4 7" id="KW-0812">Transmembrane</keyword>
<dbReference type="AlphaFoldDB" id="A0A0B9G084"/>
<organism evidence="9 10">
    <name type="scientific">Photobacterium gaetbulicola</name>
    <dbReference type="NCBI Taxonomy" id="1295392"/>
    <lineage>
        <taxon>Bacteria</taxon>
        <taxon>Pseudomonadati</taxon>
        <taxon>Pseudomonadota</taxon>
        <taxon>Gammaproteobacteria</taxon>
        <taxon>Vibrionales</taxon>
        <taxon>Vibrionaceae</taxon>
        <taxon>Photobacterium</taxon>
    </lineage>
</organism>
<protein>
    <submittedName>
        <fullName evidence="9">ABC transporter permease</fullName>
    </submittedName>
</protein>
<dbReference type="InterPro" id="IPR035906">
    <property type="entry name" value="MetI-like_sf"/>
</dbReference>
<evidence type="ECO:0000256" key="2">
    <source>
        <dbReference type="ARBA" id="ARBA00022448"/>
    </source>
</evidence>
<sequence length="436" mass="48554">MNRSKTLGPVMMSPALIFVVLFFLLPVVMTAVFSFTNMSTATGISGGTYQITPSALRSLSADHDMASLANELRETRFTVDQAGLSDLSEGKTDTRFVEQLQVNLLDQSFGNRRELTREMRTLRHSPRSARELNAIANQFQRSVGTTRYDSKEEMLAAVSAAGISLDEQEADALLKASYTGWVWTKENYQRMTSLPDTKTALSNTLMYVFTTLTLFNVGFALVLAIATHYMPKNIAGFYRAVWLLPRITPPVLYVLLWKWLAWDTGFISNLLGMFGVQSKNWMLDTPAHAWTFVILINGFVGASMGMLVLSSAINAIPKSHFWASEVDGANRWQQIRYIILPQLRWPILFMTCYQTLSLLASFDYILLATGGGPGGSTEVWALRAFHTALSNYAGNLQYGYGAALAMVLVAIGMVMSIVYLKLFGFKKMVAKPRIEI</sequence>
<dbReference type="Gene3D" id="1.10.3720.10">
    <property type="entry name" value="MetI-like"/>
    <property type="match status" value="1"/>
</dbReference>
<dbReference type="InterPro" id="IPR000515">
    <property type="entry name" value="MetI-like"/>
</dbReference>
<dbReference type="GO" id="GO:0055085">
    <property type="term" value="P:transmembrane transport"/>
    <property type="evidence" value="ECO:0007669"/>
    <property type="project" value="InterPro"/>
</dbReference>
<comment type="caution">
    <text evidence="9">The sequence shown here is derived from an EMBL/GenBank/DDBJ whole genome shotgun (WGS) entry which is preliminary data.</text>
</comment>
<evidence type="ECO:0000256" key="1">
    <source>
        <dbReference type="ARBA" id="ARBA00004651"/>
    </source>
</evidence>
<gene>
    <name evidence="9" type="ORF">RJ45_19870</name>
</gene>
<dbReference type="Pfam" id="PF00528">
    <property type="entry name" value="BPD_transp_1"/>
    <property type="match status" value="1"/>
</dbReference>
<feature type="transmembrane region" description="Helical" evidence="7">
    <location>
        <begin position="287"/>
        <end position="309"/>
    </location>
</feature>
<evidence type="ECO:0000259" key="8">
    <source>
        <dbReference type="PROSITE" id="PS50928"/>
    </source>
</evidence>
<dbReference type="GO" id="GO:0005886">
    <property type="term" value="C:plasma membrane"/>
    <property type="evidence" value="ECO:0007669"/>
    <property type="project" value="UniProtKB-SubCell"/>
</dbReference>
<evidence type="ECO:0000256" key="5">
    <source>
        <dbReference type="ARBA" id="ARBA00022989"/>
    </source>
</evidence>